<feature type="compositionally biased region" description="Low complexity" evidence="5">
    <location>
        <begin position="473"/>
        <end position="491"/>
    </location>
</feature>
<dbReference type="GO" id="GO:0010468">
    <property type="term" value="P:regulation of gene expression"/>
    <property type="evidence" value="ECO:0007669"/>
    <property type="project" value="UniProtKB-ARBA"/>
</dbReference>
<organism evidence="8 9">
    <name type="scientific">Fomitopsis schrenkii</name>
    <name type="common">Brown rot fungus</name>
    <dbReference type="NCBI Taxonomy" id="2126942"/>
    <lineage>
        <taxon>Eukaryota</taxon>
        <taxon>Fungi</taxon>
        <taxon>Dikarya</taxon>
        <taxon>Basidiomycota</taxon>
        <taxon>Agaricomycotina</taxon>
        <taxon>Agaricomycetes</taxon>
        <taxon>Polyporales</taxon>
        <taxon>Fomitopsis</taxon>
    </lineage>
</organism>
<dbReference type="Pfam" id="PF14608">
    <property type="entry name" value="zf-CCCH_2"/>
    <property type="match status" value="2"/>
</dbReference>
<feature type="repeat" description="ANK" evidence="3">
    <location>
        <begin position="36"/>
        <end position="68"/>
    </location>
</feature>
<dbReference type="GO" id="GO:0004190">
    <property type="term" value="F:aspartic-type endopeptidase activity"/>
    <property type="evidence" value="ECO:0007669"/>
    <property type="project" value="InterPro"/>
</dbReference>
<evidence type="ECO:0000256" key="3">
    <source>
        <dbReference type="PROSITE-ProRule" id="PRU00023"/>
    </source>
</evidence>
<dbReference type="OrthoDB" id="20872at2759"/>
<evidence type="ECO:0000256" key="5">
    <source>
        <dbReference type="SAM" id="MobiDB-lite"/>
    </source>
</evidence>
<proteinExistence type="predicted"/>
<feature type="compositionally biased region" description="Basic and acidic residues" evidence="5">
    <location>
        <begin position="592"/>
        <end position="602"/>
    </location>
</feature>
<dbReference type="PROSITE" id="PS50088">
    <property type="entry name" value="ANK_REPEAT"/>
    <property type="match status" value="1"/>
</dbReference>
<evidence type="ECO:0008006" key="10">
    <source>
        <dbReference type="Google" id="ProtNLM"/>
    </source>
</evidence>
<feature type="compositionally biased region" description="Polar residues" evidence="5">
    <location>
        <begin position="455"/>
        <end position="467"/>
    </location>
</feature>
<dbReference type="PANTHER" id="PTHR24171">
    <property type="entry name" value="ANKYRIN REPEAT DOMAIN-CONTAINING PROTEIN 39-RELATED"/>
    <property type="match status" value="1"/>
</dbReference>
<feature type="zinc finger region" description="C3H1-type" evidence="4">
    <location>
        <begin position="169"/>
        <end position="193"/>
    </location>
</feature>
<keyword evidence="1" id="KW-0677">Repeat</keyword>
<sequence length="637" mass="67042">MVSALWKACSEGNLQNVNELLKDASSSTEIETKDQDGVTPLIEAVRNGHTEVVRALLDTGADPTNAANGGPPESYTTDATILELLEAAKHKVTANTIAPPHENGYPQDPAMDPSKGYYPPPPPGAYYYPGIPIGAPMMPDGSVAYYPPPPVPSDHNLGGMGNLPPPEVARMIPCRYYPACRYGSSCMFAHPQGPYLQGPLPPPAQYPGPYDPMAPSPYAPSAYYAMPPPSFPTSPNGTPMNVMSPPPGGHPAPPPMSHSRSASEVMSPVQAPFSPNGVPPPMPYGVPPMSPTYGHPGQVPIPVSVPPLAPLQPNGGPQSPQQGMYQPMSPTAPGAMPAYPVPRDAPAPYAPQAPPQADGYGPGPGPMHRDAIPHHRRGTLRRPSFGGPGRKPPCLFFPVGKCRNGDDCRFPHILPEHQLPYHPAHHPPHFGGRGGHRPRPSAPVNGFGSLEDKFSTMTVQDSQQPNGEANHVRTSTNGTAGTATSSRSQSSDPGNRRGLPGYRPNHMQNGVRPDKKPMPSKPQRVPNADDFPVLTNTTPPLRSPALHGPNGNGWMGRTAAQVLQAPPPPRKEGTASARGITPEQAVTQPTTKDGKPEIDGTKPEPQPPITKLPVSFAAAATAASAAPDAAKEVSVTA</sequence>
<keyword evidence="4" id="KW-0479">Metal-binding</keyword>
<dbReference type="SMART" id="SM00248">
    <property type="entry name" value="ANK"/>
    <property type="match status" value="1"/>
</dbReference>
<dbReference type="Gene3D" id="1.25.40.20">
    <property type="entry name" value="Ankyrin repeat-containing domain"/>
    <property type="match status" value="1"/>
</dbReference>
<evidence type="ECO:0000259" key="7">
    <source>
        <dbReference type="PROSITE" id="PS50175"/>
    </source>
</evidence>
<keyword evidence="4" id="KW-0863">Zinc-finger</keyword>
<dbReference type="PROSITE" id="PS50103">
    <property type="entry name" value="ZF_C3H1"/>
    <property type="match status" value="2"/>
</dbReference>
<feature type="domain" description="C3H1-type" evidence="6">
    <location>
        <begin position="388"/>
        <end position="415"/>
    </location>
</feature>
<dbReference type="EMBL" id="KE504128">
    <property type="protein sequence ID" value="EPT04046.1"/>
    <property type="molecule type" value="Genomic_DNA"/>
</dbReference>
<feature type="region of interest" description="Disordered" evidence="5">
    <location>
        <begin position="235"/>
        <end position="261"/>
    </location>
</feature>
<dbReference type="Pfam" id="PF12796">
    <property type="entry name" value="Ank_2"/>
    <property type="match status" value="1"/>
</dbReference>
<evidence type="ECO:0000256" key="2">
    <source>
        <dbReference type="ARBA" id="ARBA00023043"/>
    </source>
</evidence>
<dbReference type="PROSITE" id="PS50297">
    <property type="entry name" value="ANK_REP_REGION"/>
    <property type="match status" value="1"/>
</dbReference>
<feature type="region of interest" description="Disordered" evidence="5">
    <location>
        <begin position="350"/>
        <end position="389"/>
    </location>
</feature>
<dbReference type="InterPro" id="IPR036770">
    <property type="entry name" value="Ankyrin_rpt-contain_sf"/>
</dbReference>
<dbReference type="HOGENOM" id="CLU_426496_0_0_1"/>
<gene>
    <name evidence="8" type="ORF">FOMPIDRAFT_98734</name>
</gene>
<evidence type="ECO:0000256" key="4">
    <source>
        <dbReference type="PROSITE-ProRule" id="PRU00723"/>
    </source>
</evidence>
<feature type="compositionally biased region" description="Basic residues" evidence="5">
    <location>
        <begin position="423"/>
        <end position="439"/>
    </location>
</feature>
<evidence type="ECO:0000313" key="8">
    <source>
        <dbReference type="EMBL" id="EPT04046.1"/>
    </source>
</evidence>
<dbReference type="InParanoid" id="S8FS37"/>
<protein>
    <recommendedName>
        <fullName evidence="10">C3H1-type domain-containing protein</fullName>
    </recommendedName>
</protein>
<dbReference type="SUPFAM" id="SSF48403">
    <property type="entry name" value="Ankyrin repeat"/>
    <property type="match status" value="1"/>
</dbReference>
<reference evidence="8 9" key="1">
    <citation type="journal article" date="2012" name="Science">
        <title>The Paleozoic origin of enzymatic lignin decomposition reconstructed from 31 fungal genomes.</title>
        <authorList>
            <person name="Floudas D."/>
            <person name="Binder M."/>
            <person name="Riley R."/>
            <person name="Barry K."/>
            <person name="Blanchette R.A."/>
            <person name="Henrissat B."/>
            <person name="Martinez A.T."/>
            <person name="Otillar R."/>
            <person name="Spatafora J.W."/>
            <person name="Yadav J.S."/>
            <person name="Aerts A."/>
            <person name="Benoit I."/>
            <person name="Boyd A."/>
            <person name="Carlson A."/>
            <person name="Copeland A."/>
            <person name="Coutinho P.M."/>
            <person name="de Vries R.P."/>
            <person name="Ferreira P."/>
            <person name="Findley K."/>
            <person name="Foster B."/>
            <person name="Gaskell J."/>
            <person name="Glotzer D."/>
            <person name="Gorecki P."/>
            <person name="Heitman J."/>
            <person name="Hesse C."/>
            <person name="Hori C."/>
            <person name="Igarashi K."/>
            <person name="Jurgens J.A."/>
            <person name="Kallen N."/>
            <person name="Kersten P."/>
            <person name="Kohler A."/>
            <person name="Kuees U."/>
            <person name="Kumar T.K.A."/>
            <person name="Kuo A."/>
            <person name="LaButti K."/>
            <person name="Larrondo L.F."/>
            <person name="Lindquist E."/>
            <person name="Ling A."/>
            <person name="Lombard V."/>
            <person name="Lucas S."/>
            <person name="Lundell T."/>
            <person name="Martin R."/>
            <person name="McLaughlin D.J."/>
            <person name="Morgenstern I."/>
            <person name="Morin E."/>
            <person name="Murat C."/>
            <person name="Nagy L.G."/>
            <person name="Nolan M."/>
            <person name="Ohm R.A."/>
            <person name="Patyshakuliyeva A."/>
            <person name="Rokas A."/>
            <person name="Ruiz-Duenas F.J."/>
            <person name="Sabat G."/>
            <person name="Salamov A."/>
            <person name="Samejima M."/>
            <person name="Schmutz J."/>
            <person name="Slot J.C."/>
            <person name="St John F."/>
            <person name="Stenlid J."/>
            <person name="Sun H."/>
            <person name="Sun S."/>
            <person name="Syed K."/>
            <person name="Tsang A."/>
            <person name="Wiebenga A."/>
            <person name="Young D."/>
            <person name="Pisabarro A."/>
            <person name="Eastwood D.C."/>
            <person name="Martin F."/>
            <person name="Cullen D."/>
            <person name="Grigoriev I.V."/>
            <person name="Hibbett D.S."/>
        </authorList>
    </citation>
    <scope>NUCLEOTIDE SEQUENCE</scope>
    <source>
        <strain evidence="9">FP-58527</strain>
    </source>
</reference>
<evidence type="ECO:0000259" key="6">
    <source>
        <dbReference type="PROSITE" id="PS50103"/>
    </source>
</evidence>
<dbReference type="SMART" id="SM00356">
    <property type="entry name" value="ZnF_C3H1"/>
    <property type="match status" value="2"/>
</dbReference>
<dbReference type="STRING" id="743788.S8FS37"/>
<dbReference type="Proteomes" id="UP000015241">
    <property type="component" value="Unassembled WGS sequence"/>
</dbReference>
<feature type="zinc finger region" description="C3H1-type" evidence="4">
    <location>
        <begin position="388"/>
        <end position="415"/>
    </location>
</feature>
<feature type="region of interest" description="Disordered" evidence="5">
    <location>
        <begin position="419"/>
        <end position="611"/>
    </location>
</feature>
<dbReference type="GO" id="GO:0008270">
    <property type="term" value="F:zinc ion binding"/>
    <property type="evidence" value="ECO:0007669"/>
    <property type="project" value="UniProtKB-KW"/>
</dbReference>
<keyword evidence="2 3" id="KW-0040">ANK repeat</keyword>
<feature type="domain" description="C3H1-type" evidence="6">
    <location>
        <begin position="169"/>
        <end position="193"/>
    </location>
</feature>
<evidence type="ECO:0000256" key="1">
    <source>
        <dbReference type="ARBA" id="ARBA00022737"/>
    </source>
</evidence>
<dbReference type="AlphaFoldDB" id="S8FS37"/>
<dbReference type="eggNOG" id="ENOG502S4MW">
    <property type="taxonomic scope" value="Eukaryota"/>
</dbReference>
<keyword evidence="9" id="KW-1185">Reference proteome</keyword>
<feature type="domain" description="Peptidase A2" evidence="7">
    <location>
        <begin position="53"/>
        <end position="64"/>
    </location>
</feature>
<dbReference type="GO" id="GO:0006508">
    <property type="term" value="P:proteolysis"/>
    <property type="evidence" value="ECO:0007669"/>
    <property type="project" value="InterPro"/>
</dbReference>
<dbReference type="PROSITE" id="PS50175">
    <property type="entry name" value="ASP_PROT_RETROV"/>
    <property type="match status" value="1"/>
</dbReference>
<name>S8FS37_FOMSC</name>
<keyword evidence="4" id="KW-0862">Zinc</keyword>
<feature type="compositionally biased region" description="Pro residues" evidence="5">
    <location>
        <begin position="244"/>
        <end position="256"/>
    </location>
</feature>
<dbReference type="InterPro" id="IPR001995">
    <property type="entry name" value="Peptidase_A2_cat"/>
</dbReference>
<evidence type="ECO:0000313" key="9">
    <source>
        <dbReference type="Proteomes" id="UP000015241"/>
    </source>
</evidence>
<dbReference type="InterPro" id="IPR002110">
    <property type="entry name" value="Ankyrin_rpt"/>
</dbReference>
<dbReference type="InterPro" id="IPR000571">
    <property type="entry name" value="Znf_CCCH"/>
</dbReference>
<accession>S8FS37</accession>